<sequence>MSIFRPTPARRSVGRASAADRSAGGRATSGRDGRWSHTTTTPSSVLQTSARGQPASLPHNRVHVGRTASVDQSADQLCPDAALAVHVPRFAIVGQCVAVVRHANAGHDPAPNPSDALPTASADLAANAEQTASAVQPAPNPSDALPTASADPAANAEQTASAVQPAPNPSDALPTASVDLAANAEQTASAVQPAPNPTDALPTASADLAANAEQTANAVQPAPNPSDALPTASADLAANAEQTASAVQPAPNPTDALPTASADLAANAEQTANACGPTCQCSQVVCKQKCKCGPCCKCEVKTACKCGTECTCGPDSDCCSKETCAKDCCCQKEQSPNEQCPCAEYPFDKVRQDRAVHFLKSLEPINYDQKLGTKLVMDIVPSSAGSLSGFIESILTLSSSSHSTVVTAALSFLFQSTCTLSTQLQFRLMESDIMTNLFATIQPRTLLITGNETLMSILVSIIRYDTSLTFPTYIRDLGVTAALEAYNRREMIFQKVVLPSLFFIQARDSFSTTLGNIRYALKLWKIEGPEVIQSGKRILQALFSDGFEDTLEALMIDDETDHFIATFEKKCPSLTTILGANVLNSEDGRTHPFFGGIRNPFPMFNPVRPRMIQ</sequence>
<accession>A0ABQ9YK74</accession>
<feature type="region of interest" description="Disordered" evidence="1">
    <location>
        <begin position="239"/>
        <end position="258"/>
    </location>
</feature>
<comment type="caution">
    <text evidence="2">The sequence shown here is derived from an EMBL/GenBank/DDBJ whole genome shotgun (WGS) entry which is preliminary data.</text>
</comment>
<dbReference type="Proteomes" id="UP001281761">
    <property type="component" value="Unassembled WGS sequence"/>
</dbReference>
<feature type="region of interest" description="Disordered" evidence="1">
    <location>
        <begin position="1"/>
        <end position="59"/>
    </location>
</feature>
<proteinExistence type="predicted"/>
<evidence type="ECO:0000256" key="1">
    <source>
        <dbReference type="SAM" id="MobiDB-lite"/>
    </source>
</evidence>
<reference evidence="2 3" key="1">
    <citation type="journal article" date="2022" name="bioRxiv">
        <title>Genomics of Preaxostyla Flagellates Illuminates Evolutionary Transitions and the Path Towards Mitochondrial Loss.</title>
        <authorList>
            <person name="Novak L.V.F."/>
            <person name="Treitli S.C."/>
            <person name="Pyrih J."/>
            <person name="Halakuc P."/>
            <person name="Pipaliya S.V."/>
            <person name="Vacek V."/>
            <person name="Brzon O."/>
            <person name="Soukal P."/>
            <person name="Eme L."/>
            <person name="Dacks J.B."/>
            <person name="Karnkowska A."/>
            <person name="Elias M."/>
            <person name="Hampl V."/>
        </authorList>
    </citation>
    <scope>NUCLEOTIDE SEQUENCE [LARGE SCALE GENOMIC DNA]</scope>
    <source>
        <strain evidence="2">NAU3</strain>
        <tissue evidence="2">Gut</tissue>
    </source>
</reference>
<feature type="region of interest" description="Disordered" evidence="1">
    <location>
        <begin position="127"/>
        <end position="174"/>
    </location>
</feature>
<keyword evidence="3" id="KW-1185">Reference proteome</keyword>
<dbReference type="EMBL" id="JARBJD010000004">
    <property type="protein sequence ID" value="KAK2964056.1"/>
    <property type="molecule type" value="Genomic_DNA"/>
</dbReference>
<feature type="compositionally biased region" description="Low complexity" evidence="1">
    <location>
        <begin position="9"/>
        <end position="28"/>
    </location>
</feature>
<feature type="compositionally biased region" description="Polar residues" evidence="1">
    <location>
        <begin position="36"/>
        <end position="51"/>
    </location>
</feature>
<gene>
    <name evidence="2" type="ORF">BLNAU_1137</name>
</gene>
<evidence type="ECO:0000313" key="2">
    <source>
        <dbReference type="EMBL" id="KAK2964056.1"/>
    </source>
</evidence>
<organism evidence="2 3">
    <name type="scientific">Blattamonas nauphoetae</name>
    <dbReference type="NCBI Taxonomy" id="2049346"/>
    <lineage>
        <taxon>Eukaryota</taxon>
        <taxon>Metamonada</taxon>
        <taxon>Preaxostyla</taxon>
        <taxon>Oxymonadida</taxon>
        <taxon>Blattamonas</taxon>
    </lineage>
</organism>
<protein>
    <submittedName>
        <fullName evidence="2">Uncharacterized protein</fullName>
    </submittedName>
</protein>
<name>A0ABQ9YK74_9EUKA</name>
<evidence type="ECO:0000313" key="3">
    <source>
        <dbReference type="Proteomes" id="UP001281761"/>
    </source>
</evidence>